<keyword evidence="1" id="KW-0697">Rotamase</keyword>
<dbReference type="PROSITE" id="PS50198">
    <property type="entry name" value="PPIC_PPIASE_2"/>
    <property type="match status" value="2"/>
</dbReference>
<sequence length="633" mass="72399">MYRSLSAILLLIIFTSACKVNSFKSEAPEPLLIVAGDSVSAAEFLYAYNKNNRDTSSNVESSIRNYLDLYTSFKLKVAEGHYLKVDSSLQFQKEYDQYKSQLVKPYLLSSQVSDSLVNKMYERTTKEVKAAHILFTVAENAGPEDTLKAYNKAIEVKSFIENGADFGEMAVKYSKDPSVVSNKGQLGYFTAFQMVEPFEDQAFATSPGQTSGPVRTRFGYHLIHVDDIRNARGKVLIAHIYKKVDNNNPDAAEKEIFKVYDELQNGKSWNEMASIYSDDIRSKDNGGELQWFGTGQLDEEILNPAFDLEKPGDYTKPVKSRYGWHIIKLIQKQPIPSFKESKRDLKIRLAGSSRMKAVEESLTDSLKNKFGYKETEAYKDFARGNNLADTAVLFYIGNSSFNNKYVKEQKLSGTNAQKLEAAVKEALEEKEVEWLYETNSDFKFLLDEYSDGMVLFEIMETQVWDKANSDTLGLNKFYDSIKDEYLANESAKLWFTVIKNPVVADSIAMLIDNDETWVTDLSKREILTKDLKKMNAVVESGVFDKSDYQYFRSSPWQKGLQYVNENGYFAIIYIDQMLTATTKPLSSVRGEVVSRYQKYLEAKWVEELRNKYEVIVNEELLESIINELEEQRI</sequence>
<dbReference type="PANTHER" id="PTHR47245">
    <property type="entry name" value="PEPTIDYLPROLYL ISOMERASE"/>
    <property type="match status" value="1"/>
</dbReference>
<proteinExistence type="predicted"/>
<dbReference type="Proteomes" id="UP000559010">
    <property type="component" value="Unassembled WGS sequence"/>
</dbReference>
<evidence type="ECO:0000313" key="4">
    <source>
        <dbReference type="EMBL" id="NMM46816.1"/>
    </source>
</evidence>
<comment type="caution">
    <text evidence="4">The sequence shown here is derived from an EMBL/GenBank/DDBJ whole genome shotgun (WGS) entry which is preliminary data.</text>
</comment>
<feature type="signal peptide" evidence="2">
    <location>
        <begin position="1"/>
        <end position="19"/>
    </location>
</feature>
<dbReference type="InterPro" id="IPR000297">
    <property type="entry name" value="PPIase_PpiC"/>
</dbReference>
<feature type="chain" id="PRO_5032302888" description="PpiC domain-containing protein" evidence="2">
    <location>
        <begin position="20"/>
        <end position="633"/>
    </location>
</feature>
<dbReference type="InterPro" id="IPR050245">
    <property type="entry name" value="PrsA_foldase"/>
</dbReference>
<feature type="domain" description="PpiC" evidence="3">
    <location>
        <begin position="125"/>
        <end position="227"/>
    </location>
</feature>
<dbReference type="EMBL" id="JABBNU010000001">
    <property type="protein sequence ID" value="NMM46816.1"/>
    <property type="molecule type" value="Genomic_DNA"/>
</dbReference>
<dbReference type="PANTHER" id="PTHR47245:SF2">
    <property type="entry name" value="PEPTIDYL-PROLYL CIS-TRANS ISOMERASE HP_0175-RELATED"/>
    <property type="match status" value="1"/>
</dbReference>
<protein>
    <recommendedName>
        <fullName evidence="3">PpiC domain-containing protein</fullName>
    </recommendedName>
</protein>
<evidence type="ECO:0000313" key="5">
    <source>
        <dbReference type="Proteomes" id="UP000559010"/>
    </source>
</evidence>
<keyword evidence="5" id="KW-1185">Reference proteome</keyword>
<gene>
    <name evidence="4" type="ORF">HH304_00285</name>
</gene>
<dbReference type="Pfam" id="PF13616">
    <property type="entry name" value="Rotamase_3"/>
    <property type="match status" value="1"/>
</dbReference>
<accession>A0A848ISQ9</accession>
<feature type="domain" description="PpiC" evidence="3">
    <location>
        <begin position="232"/>
        <end position="331"/>
    </location>
</feature>
<dbReference type="RefSeq" id="WP_169677446.1">
    <property type="nucleotide sequence ID" value="NZ_JABBNU010000001.1"/>
</dbReference>
<dbReference type="Pfam" id="PF00639">
    <property type="entry name" value="Rotamase"/>
    <property type="match status" value="1"/>
</dbReference>
<dbReference type="Gene3D" id="3.10.50.40">
    <property type="match status" value="2"/>
</dbReference>
<dbReference type="SUPFAM" id="SSF54534">
    <property type="entry name" value="FKBP-like"/>
    <property type="match status" value="2"/>
</dbReference>
<organism evidence="4 5">
    <name type="scientific">Marinigracilibium pacificum</name>
    <dbReference type="NCBI Taxonomy" id="2729599"/>
    <lineage>
        <taxon>Bacteria</taxon>
        <taxon>Pseudomonadati</taxon>
        <taxon>Bacteroidota</taxon>
        <taxon>Cytophagia</taxon>
        <taxon>Cytophagales</taxon>
        <taxon>Flammeovirgaceae</taxon>
        <taxon>Marinigracilibium</taxon>
    </lineage>
</organism>
<keyword evidence="2" id="KW-0732">Signal</keyword>
<keyword evidence="1" id="KW-0413">Isomerase</keyword>
<evidence type="ECO:0000256" key="2">
    <source>
        <dbReference type="SAM" id="SignalP"/>
    </source>
</evidence>
<dbReference type="InterPro" id="IPR046357">
    <property type="entry name" value="PPIase_dom_sf"/>
</dbReference>
<reference evidence="4 5" key="1">
    <citation type="submission" date="2020-04" db="EMBL/GenBank/DDBJ databases">
        <title>Flammeovirgaceae bacterium KN852 isolated from deep sea.</title>
        <authorList>
            <person name="Zhang D.-C."/>
        </authorList>
    </citation>
    <scope>NUCLEOTIDE SEQUENCE [LARGE SCALE GENOMIC DNA]</scope>
    <source>
        <strain evidence="4 5">KN852</strain>
    </source>
</reference>
<dbReference type="PROSITE" id="PS51257">
    <property type="entry name" value="PROKAR_LIPOPROTEIN"/>
    <property type="match status" value="1"/>
</dbReference>
<name>A0A848ISQ9_9BACT</name>
<evidence type="ECO:0000259" key="3">
    <source>
        <dbReference type="PROSITE" id="PS50198"/>
    </source>
</evidence>
<dbReference type="AlphaFoldDB" id="A0A848ISQ9"/>
<dbReference type="GO" id="GO:0003755">
    <property type="term" value="F:peptidyl-prolyl cis-trans isomerase activity"/>
    <property type="evidence" value="ECO:0007669"/>
    <property type="project" value="UniProtKB-KW"/>
</dbReference>
<evidence type="ECO:0000256" key="1">
    <source>
        <dbReference type="PROSITE-ProRule" id="PRU00278"/>
    </source>
</evidence>